<accession>A0A8J8G9T9</accession>
<name>A0A8J8G9T9_9FLAO</name>
<keyword evidence="1" id="KW-0472">Membrane</keyword>
<evidence type="ECO:0000313" key="2">
    <source>
        <dbReference type="EMBL" id="NRS91612.1"/>
    </source>
</evidence>
<evidence type="ECO:0000313" key="3">
    <source>
        <dbReference type="Proteomes" id="UP000610746"/>
    </source>
</evidence>
<reference evidence="2" key="1">
    <citation type="submission" date="2020-05" db="EMBL/GenBank/DDBJ databases">
        <title>Genomic Encyclopedia of Type Strains, Phase IV (KMG-V): Genome sequencing to study the core and pangenomes of soil and plant-associated prokaryotes.</title>
        <authorList>
            <person name="Whitman W."/>
        </authorList>
    </citation>
    <scope>NUCLEOTIDE SEQUENCE</scope>
    <source>
        <strain evidence="2">16F</strain>
    </source>
</reference>
<proteinExistence type="predicted"/>
<feature type="transmembrane region" description="Helical" evidence="1">
    <location>
        <begin position="70"/>
        <end position="88"/>
    </location>
</feature>
<protein>
    <submittedName>
        <fullName evidence="2">Uncharacterized protein</fullName>
    </submittedName>
</protein>
<evidence type="ECO:0000256" key="1">
    <source>
        <dbReference type="SAM" id="Phobius"/>
    </source>
</evidence>
<sequence>MDIQDLKNVWDEENPTATPVISLEKQKEIILPLEKIRKNMRMEFYSSMAIILLMITFCATTNLISEHVKIYVMTLLLSMILITAFYFIKFFKLYNSITNLDLNILDNLKELKFEFKLNEQYYYAYYIAFIPFFITEMIIIFEFSSFKSTLNQTEFMFIFISFCIFGLCSLYLTAVLWFKYFYGKYFSKISLLINDLK</sequence>
<dbReference type="Proteomes" id="UP000610746">
    <property type="component" value="Unassembled WGS sequence"/>
</dbReference>
<dbReference type="RefSeq" id="WP_173778241.1">
    <property type="nucleotide sequence ID" value="NZ_JABSNO010000004.1"/>
</dbReference>
<feature type="transmembrane region" description="Helical" evidence="1">
    <location>
        <begin position="122"/>
        <end position="143"/>
    </location>
</feature>
<comment type="caution">
    <text evidence="2">The sequence shown here is derived from an EMBL/GenBank/DDBJ whole genome shotgun (WGS) entry which is preliminary data.</text>
</comment>
<gene>
    <name evidence="2" type="ORF">HNQ03_000679</name>
</gene>
<dbReference type="EMBL" id="JABSNO010000004">
    <property type="protein sequence ID" value="NRS91612.1"/>
    <property type="molecule type" value="Genomic_DNA"/>
</dbReference>
<dbReference type="AlphaFoldDB" id="A0A8J8G9T9"/>
<keyword evidence="1" id="KW-0812">Transmembrane</keyword>
<keyword evidence="1" id="KW-1133">Transmembrane helix</keyword>
<feature type="transmembrane region" description="Helical" evidence="1">
    <location>
        <begin position="155"/>
        <end position="178"/>
    </location>
</feature>
<keyword evidence="3" id="KW-1185">Reference proteome</keyword>
<organism evidence="2 3">
    <name type="scientific">Frigoriflavimonas asaccharolytica</name>
    <dbReference type="NCBI Taxonomy" id="2735899"/>
    <lineage>
        <taxon>Bacteria</taxon>
        <taxon>Pseudomonadati</taxon>
        <taxon>Bacteroidota</taxon>
        <taxon>Flavobacteriia</taxon>
        <taxon>Flavobacteriales</taxon>
        <taxon>Weeksellaceae</taxon>
        <taxon>Frigoriflavimonas</taxon>
    </lineage>
</organism>
<feature type="transmembrane region" description="Helical" evidence="1">
    <location>
        <begin position="44"/>
        <end position="64"/>
    </location>
</feature>